<keyword evidence="3" id="KW-1003">Cell membrane</keyword>
<dbReference type="CDD" id="cd06261">
    <property type="entry name" value="TM_PBP2"/>
    <property type="match status" value="1"/>
</dbReference>
<feature type="domain" description="ABC transmembrane type-1" evidence="8">
    <location>
        <begin position="1"/>
        <end position="119"/>
    </location>
</feature>
<evidence type="ECO:0000313" key="9">
    <source>
        <dbReference type="EMBL" id="GAH56384.1"/>
    </source>
</evidence>
<accession>X1HRC4</accession>
<proteinExistence type="predicted"/>
<feature type="transmembrane region" description="Helical" evidence="7">
    <location>
        <begin position="100"/>
        <end position="119"/>
    </location>
</feature>
<keyword evidence="4 7" id="KW-0812">Transmembrane</keyword>
<dbReference type="PROSITE" id="PS50928">
    <property type="entry name" value="ABC_TM1"/>
    <property type="match status" value="1"/>
</dbReference>
<organism evidence="9">
    <name type="scientific">marine sediment metagenome</name>
    <dbReference type="NCBI Taxonomy" id="412755"/>
    <lineage>
        <taxon>unclassified sequences</taxon>
        <taxon>metagenomes</taxon>
        <taxon>ecological metagenomes</taxon>
    </lineage>
</organism>
<feature type="transmembrane region" description="Helical" evidence="7">
    <location>
        <begin position="55"/>
        <end position="80"/>
    </location>
</feature>
<keyword evidence="6 7" id="KW-0472">Membrane</keyword>
<evidence type="ECO:0000259" key="8">
    <source>
        <dbReference type="PROSITE" id="PS50928"/>
    </source>
</evidence>
<feature type="non-terminal residue" evidence="9">
    <location>
        <position position="1"/>
    </location>
</feature>
<evidence type="ECO:0000256" key="4">
    <source>
        <dbReference type="ARBA" id="ARBA00022692"/>
    </source>
</evidence>
<comment type="subcellular location">
    <subcellularLocation>
        <location evidence="1">Cell membrane</location>
        <topology evidence="1">Multi-pass membrane protein</topology>
    </subcellularLocation>
</comment>
<dbReference type="AlphaFoldDB" id="X1HRC4"/>
<keyword evidence="2" id="KW-0813">Transport</keyword>
<evidence type="ECO:0000256" key="1">
    <source>
        <dbReference type="ARBA" id="ARBA00004651"/>
    </source>
</evidence>
<comment type="caution">
    <text evidence="9">The sequence shown here is derived from an EMBL/GenBank/DDBJ whole genome shotgun (WGS) entry which is preliminary data.</text>
</comment>
<dbReference type="InterPro" id="IPR000515">
    <property type="entry name" value="MetI-like"/>
</dbReference>
<dbReference type="Gene3D" id="1.10.3720.10">
    <property type="entry name" value="MetI-like"/>
    <property type="match status" value="1"/>
</dbReference>
<dbReference type="PANTHER" id="PTHR43163:SF6">
    <property type="entry name" value="DIPEPTIDE TRANSPORT SYSTEM PERMEASE PROTEIN DPPB-RELATED"/>
    <property type="match status" value="1"/>
</dbReference>
<dbReference type="Pfam" id="PF00528">
    <property type="entry name" value="BPD_transp_1"/>
    <property type="match status" value="1"/>
</dbReference>
<reference evidence="9" key="1">
    <citation type="journal article" date="2014" name="Front. Microbiol.">
        <title>High frequency of phylogenetically diverse reductive dehalogenase-homologous genes in deep subseafloor sedimentary metagenomes.</title>
        <authorList>
            <person name="Kawai M."/>
            <person name="Futagami T."/>
            <person name="Toyoda A."/>
            <person name="Takaki Y."/>
            <person name="Nishi S."/>
            <person name="Hori S."/>
            <person name="Arai W."/>
            <person name="Tsubouchi T."/>
            <person name="Morono Y."/>
            <person name="Uchiyama I."/>
            <person name="Ito T."/>
            <person name="Fujiyama A."/>
            <person name="Inagaki F."/>
            <person name="Takami H."/>
        </authorList>
    </citation>
    <scope>NUCLEOTIDE SEQUENCE</scope>
    <source>
        <strain evidence="9">Expedition CK06-06</strain>
    </source>
</reference>
<dbReference type="PANTHER" id="PTHR43163">
    <property type="entry name" value="DIPEPTIDE TRANSPORT SYSTEM PERMEASE PROTEIN DPPB-RELATED"/>
    <property type="match status" value="1"/>
</dbReference>
<evidence type="ECO:0000256" key="6">
    <source>
        <dbReference type="ARBA" id="ARBA00023136"/>
    </source>
</evidence>
<evidence type="ECO:0000256" key="3">
    <source>
        <dbReference type="ARBA" id="ARBA00022475"/>
    </source>
</evidence>
<dbReference type="GO" id="GO:0005886">
    <property type="term" value="C:plasma membrane"/>
    <property type="evidence" value="ECO:0007669"/>
    <property type="project" value="UniProtKB-SubCell"/>
</dbReference>
<dbReference type="EMBL" id="BARU01018430">
    <property type="protein sequence ID" value="GAH56384.1"/>
    <property type="molecule type" value="Genomic_DNA"/>
</dbReference>
<dbReference type="GO" id="GO:0055085">
    <property type="term" value="P:transmembrane transport"/>
    <property type="evidence" value="ECO:0007669"/>
    <property type="project" value="InterPro"/>
</dbReference>
<dbReference type="InterPro" id="IPR035906">
    <property type="entry name" value="MetI-like_sf"/>
</dbReference>
<evidence type="ECO:0000256" key="2">
    <source>
        <dbReference type="ARBA" id="ARBA00022448"/>
    </source>
</evidence>
<protein>
    <recommendedName>
        <fullName evidence="8">ABC transmembrane type-1 domain-containing protein</fullName>
    </recommendedName>
</protein>
<gene>
    <name evidence="9" type="ORF">S03H2_30463</name>
</gene>
<dbReference type="SUPFAM" id="SSF161098">
    <property type="entry name" value="MetI-like"/>
    <property type="match status" value="1"/>
</dbReference>
<keyword evidence="5 7" id="KW-1133">Transmembrane helix</keyword>
<evidence type="ECO:0000256" key="5">
    <source>
        <dbReference type="ARBA" id="ARBA00022989"/>
    </source>
</evidence>
<name>X1HRC4_9ZZZZ</name>
<evidence type="ECO:0000256" key="7">
    <source>
        <dbReference type="SAM" id="Phobius"/>
    </source>
</evidence>
<sequence>IMPVICLSVGALAGVARQMRSSMLEVIRQDYIRTAWSKGLRERLIIIKHALKNSLIPVITVLGLHLGMIMGGSVIIEIVFSIPGIGNLMVSSIFAQDYAVVQSCTLVFAVLIVFANLIIDISYGWLDPRIQYG</sequence>